<dbReference type="PANTHER" id="PTHR32322:SF2">
    <property type="entry name" value="EAMA DOMAIN-CONTAINING PROTEIN"/>
    <property type="match status" value="1"/>
</dbReference>
<proteinExistence type="inferred from homology"/>
<feature type="transmembrane region" description="Helical" evidence="6">
    <location>
        <begin position="162"/>
        <end position="181"/>
    </location>
</feature>
<dbReference type="InterPro" id="IPR050638">
    <property type="entry name" value="AA-Vitamin_Transporters"/>
</dbReference>
<comment type="similarity">
    <text evidence="2">Belongs to the EamA transporter family.</text>
</comment>
<dbReference type="PANTHER" id="PTHR32322">
    <property type="entry name" value="INNER MEMBRANE TRANSPORTER"/>
    <property type="match status" value="1"/>
</dbReference>
<feature type="domain" description="EamA" evidence="7">
    <location>
        <begin position="165"/>
        <end position="296"/>
    </location>
</feature>
<feature type="transmembrane region" description="Helical" evidence="6">
    <location>
        <begin position="104"/>
        <end position="125"/>
    </location>
</feature>
<evidence type="ECO:0000259" key="7">
    <source>
        <dbReference type="Pfam" id="PF00892"/>
    </source>
</evidence>
<feature type="transmembrane region" description="Helical" evidence="6">
    <location>
        <begin position="41"/>
        <end position="61"/>
    </location>
</feature>
<keyword evidence="5 6" id="KW-0472">Membrane</keyword>
<accession>A0A2I1MQG8</accession>
<organism evidence="8 9">
    <name type="scientific">Aerococcus sanguinicola</name>
    <dbReference type="NCBI Taxonomy" id="119206"/>
    <lineage>
        <taxon>Bacteria</taxon>
        <taxon>Bacillati</taxon>
        <taxon>Bacillota</taxon>
        <taxon>Bacilli</taxon>
        <taxon>Lactobacillales</taxon>
        <taxon>Aerococcaceae</taxon>
        <taxon>Aerococcus</taxon>
    </lineage>
</organism>
<sequence>MMGDGRMTNKTKGIFLAAFGASMWGFSGILAQIFFEDYGASSEWLVSCRLVFAGLCLLAYAKWGQGTDVLSIFKNTRDRRELFLFALLGMLGVQYLFFKTIEGSGAGMAAILQFTSPIFIYAYLVLKGERSAKKLEVALVASTILGVVLLVTRGQFDGLSISPLALITGLGSAVAVAYYTLQPRRIQKRYGSTLVVAWGMLLAGLAFQLIQPLWLLDFTLDGRAILLLLLIISFGTAFAFLSYLSSTAYINPGLANLMTALEPLLASILSVLVLGQPLNWAELLGIALVIVSIMAFSRLSE</sequence>
<evidence type="ECO:0000256" key="2">
    <source>
        <dbReference type="ARBA" id="ARBA00007362"/>
    </source>
</evidence>
<dbReference type="InterPro" id="IPR000620">
    <property type="entry name" value="EamA_dom"/>
</dbReference>
<dbReference type="InterPro" id="IPR037185">
    <property type="entry name" value="EmrE-like"/>
</dbReference>
<feature type="transmembrane region" description="Helical" evidence="6">
    <location>
        <begin position="193"/>
        <end position="210"/>
    </location>
</feature>
<dbReference type="Proteomes" id="UP000234239">
    <property type="component" value="Unassembled WGS sequence"/>
</dbReference>
<evidence type="ECO:0000256" key="1">
    <source>
        <dbReference type="ARBA" id="ARBA00004127"/>
    </source>
</evidence>
<evidence type="ECO:0000256" key="5">
    <source>
        <dbReference type="ARBA" id="ARBA00023136"/>
    </source>
</evidence>
<reference evidence="8 9" key="1">
    <citation type="submission" date="2017-12" db="EMBL/GenBank/DDBJ databases">
        <title>Phylogenetic diversity of female urinary microbiome.</title>
        <authorList>
            <person name="Thomas-White K."/>
            <person name="Wolfe A.J."/>
        </authorList>
    </citation>
    <scope>NUCLEOTIDE SEQUENCE [LARGE SCALE GENOMIC DNA]</scope>
    <source>
        <strain evidence="8 9">UMB0139</strain>
    </source>
</reference>
<feature type="domain" description="EamA" evidence="7">
    <location>
        <begin position="12"/>
        <end position="151"/>
    </location>
</feature>
<evidence type="ECO:0000256" key="6">
    <source>
        <dbReference type="SAM" id="Phobius"/>
    </source>
</evidence>
<dbReference type="Pfam" id="PF00892">
    <property type="entry name" value="EamA"/>
    <property type="match status" value="2"/>
</dbReference>
<keyword evidence="4 6" id="KW-1133">Transmembrane helix</keyword>
<feature type="transmembrane region" description="Helical" evidence="6">
    <location>
        <begin position="82"/>
        <end position="98"/>
    </location>
</feature>
<evidence type="ECO:0000256" key="3">
    <source>
        <dbReference type="ARBA" id="ARBA00022692"/>
    </source>
</evidence>
<evidence type="ECO:0000256" key="4">
    <source>
        <dbReference type="ARBA" id="ARBA00022989"/>
    </source>
</evidence>
<dbReference type="OrthoDB" id="9810818at2"/>
<evidence type="ECO:0000313" key="9">
    <source>
        <dbReference type="Proteomes" id="UP000234239"/>
    </source>
</evidence>
<keyword evidence="3 6" id="KW-0812">Transmembrane</keyword>
<comment type="caution">
    <text evidence="8">The sequence shown here is derived from an EMBL/GenBank/DDBJ whole genome shotgun (WGS) entry which is preliminary data.</text>
</comment>
<dbReference type="EMBL" id="PKGY01000002">
    <property type="protein sequence ID" value="PKZ22383.1"/>
    <property type="molecule type" value="Genomic_DNA"/>
</dbReference>
<evidence type="ECO:0000313" key="8">
    <source>
        <dbReference type="EMBL" id="PKZ22383.1"/>
    </source>
</evidence>
<dbReference type="AlphaFoldDB" id="A0A2I1MQG8"/>
<feature type="transmembrane region" description="Helical" evidence="6">
    <location>
        <begin position="12"/>
        <end position="35"/>
    </location>
</feature>
<dbReference type="SUPFAM" id="SSF103481">
    <property type="entry name" value="Multidrug resistance efflux transporter EmrE"/>
    <property type="match status" value="2"/>
</dbReference>
<name>A0A2I1MQG8_9LACT</name>
<feature type="transmembrane region" description="Helical" evidence="6">
    <location>
        <begin position="253"/>
        <end position="274"/>
    </location>
</feature>
<protein>
    <submittedName>
        <fullName evidence="8">EamA family transporter</fullName>
    </submittedName>
</protein>
<dbReference type="GO" id="GO:0016020">
    <property type="term" value="C:membrane"/>
    <property type="evidence" value="ECO:0007669"/>
    <property type="project" value="UniProtKB-SubCell"/>
</dbReference>
<dbReference type="Gene3D" id="1.10.3730.20">
    <property type="match status" value="1"/>
</dbReference>
<feature type="transmembrane region" description="Helical" evidence="6">
    <location>
        <begin position="280"/>
        <end position="299"/>
    </location>
</feature>
<feature type="transmembrane region" description="Helical" evidence="6">
    <location>
        <begin position="222"/>
        <end position="241"/>
    </location>
</feature>
<feature type="transmembrane region" description="Helical" evidence="6">
    <location>
        <begin position="137"/>
        <end position="156"/>
    </location>
</feature>
<comment type="subcellular location">
    <subcellularLocation>
        <location evidence="1">Endomembrane system</location>
        <topology evidence="1">Multi-pass membrane protein</topology>
    </subcellularLocation>
</comment>
<gene>
    <name evidence="8" type="ORF">CYJ28_04510</name>
</gene>